<reference evidence="2" key="1">
    <citation type="submission" date="2021-01" db="EMBL/GenBank/DDBJ databases">
        <authorList>
            <person name="Corre E."/>
            <person name="Pelletier E."/>
            <person name="Niang G."/>
            <person name="Scheremetjew M."/>
            <person name="Finn R."/>
            <person name="Kale V."/>
            <person name="Holt S."/>
            <person name="Cochrane G."/>
            <person name="Meng A."/>
            <person name="Brown T."/>
            <person name="Cohen L."/>
        </authorList>
    </citation>
    <scope>NUCLEOTIDE SEQUENCE</scope>
    <source>
        <strain evidence="2">Pop2</strain>
    </source>
</reference>
<dbReference type="AlphaFoldDB" id="A0A6U3ZUS7"/>
<dbReference type="PANTHER" id="PTHR38899:SF2">
    <property type="entry name" value="FCP1 HOMOLOGY DOMAIN-CONTAINING PROTEIN"/>
    <property type="match status" value="1"/>
</dbReference>
<evidence type="ECO:0000313" key="2">
    <source>
        <dbReference type="EMBL" id="CAD9345159.1"/>
    </source>
</evidence>
<gene>
    <name evidence="2" type="ORF">DBRI1063_LOCUS18698</name>
</gene>
<sequence>MLRQYNKVIIFDWDDTICPSSFVDQYKIDNFKDLPLHYKNLFNEIGKCAEKCLEAATQYGEVIIITNSDDGWVKYSAERYVPNLLPVIPKYRIVSARTRYERFYPGQPLCWKAAAFAHEVNELFVKDLDEQVIRERKGSDDSDRMNESLDSMVSTDESSVGSANSSFEMEEDSGPMSWRKKGERSKPVDKIPIMGRREVISFGDSMEERTAVKIVSGQLSAVPKSVMFIGSPTPMQLVGQLTMLTSHMKFVCENETSLDLEISPQQAKKCAEELLKKNKAMGEQNNSGSFFSRIGRIGA</sequence>
<name>A0A6U3ZUS7_9STRA</name>
<dbReference type="PANTHER" id="PTHR38899">
    <property type="entry name" value="DOMAIN OOKINETE PROTEIN, PUTATIVE-RELATED"/>
    <property type="match status" value="1"/>
</dbReference>
<feature type="region of interest" description="Disordered" evidence="1">
    <location>
        <begin position="135"/>
        <end position="186"/>
    </location>
</feature>
<dbReference type="EMBL" id="HBGN01029004">
    <property type="protein sequence ID" value="CAD9345159.1"/>
    <property type="molecule type" value="Transcribed_RNA"/>
</dbReference>
<evidence type="ECO:0000256" key="1">
    <source>
        <dbReference type="SAM" id="MobiDB-lite"/>
    </source>
</evidence>
<feature type="compositionally biased region" description="Polar residues" evidence="1">
    <location>
        <begin position="148"/>
        <end position="167"/>
    </location>
</feature>
<proteinExistence type="predicted"/>
<feature type="compositionally biased region" description="Basic and acidic residues" evidence="1">
    <location>
        <begin position="135"/>
        <end position="147"/>
    </location>
</feature>
<accession>A0A6U3ZUS7</accession>
<organism evidence="2">
    <name type="scientific">Ditylum brightwellii</name>
    <dbReference type="NCBI Taxonomy" id="49249"/>
    <lineage>
        <taxon>Eukaryota</taxon>
        <taxon>Sar</taxon>
        <taxon>Stramenopiles</taxon>
        <taxon>Ochrophyta</taxon>
        <taxon>Bacillariophyta</taxon>
        <taxon>Mediophyceae</taxon>
        <taxon>Lithodesmiophycidae</taxon>
        <taxon>Lithodesmiales</taxon>
        <taxon>Lithodesmiaceae</taxon>
        <taxon>Ditylum</taxon>
    </lineage>
</organism>
<protein>
    <submittedName>
        <fullName evidence="2">Uncharacterized protein</fullName>
    </submittedName>
</protein>